<protein>
    <submittedName>
        <fullName evidence="2">Lytic transglycosylase domain-containing protein</fullName>
    </submittedName>
</protein>
<name>A0A9J6RGN1_9BACI</name>
<evidence type="ECO:0000259" key="1">
    <source>
        <dbReference type="Pfam" id="PF01464"/>
    </source>
</evidence>
<keyword evidence="3" id="KW-1185">Reference proteome</keyword>
<organism evidence="2 3">
    <name type="scientific">Natronobacillus azotifigens</name>
    <dbReference type="NCBI Taxonomy" id="472978"/>
    <lineage>
        <taxon>Bacteria</taxon>
        <taxon>Bacillati</taxon>
        <taxon>Bacillota</taxon>
        <taxon>Bacilli</taxon>
        <taxon>Bacillales</taxon>
        <taxon>Bacillaceae</taxon>
        <taxon>Natronobacillus</taxon>
    </lineage>
</organism>
<dbReference type="InterPro" id="IPR008258">
    <property type="entry name" value="Transglycosylase_SLT_dom_1"/>
</dbReference>
<reference evidence="2" key="1">
    <citation type="submission" date="2022-11" db="EMBL/GenBank/DDBJ databases">
        <title>WGS of Natronobacillus azotifigens 24KS-1, an anaerobic diazotrophic haloalkaliphile from soda-rich habitats.</title>
        <authorList>
            <person name="Sorokin D.Y."/>
            <person name="Merkel A.Y."/>
        </authorList>
    </citation>
    <scope>NUCLEOTIDE SEQUENCE</scope>
    <source>
        <strain evidence="2">24KS-1</strain>
    </source>
</reference>
<comment type="caution">
    <text evidence="2">The sequence shown here is derived from an EMBL/GenBank/DDBJ whole genome shotgun (WGS) entry which is preliminary data.</text>
</comment>
<accession>A0A9J6RGN1</accession>
<evidence type="ECO:0000313" key="3">
    <source>
        <dbReference type="Proteomes" id="UP001084197"/>
    </source>
</evidence>
<dbReference type="PANTHER" id="PTHR37423">
    <property type="entry name" value="SOLUBLE LYTIC MUREIN TRANSGLYCOSYLASE-RELATED"/>
    <property type="match status" value="1"/>
</dbReference>
<gene>
    <name evidence="2" type="ORF">OWO01_15365</name>
</gene>
<sequence length="203" mass="22529">MDIRYIQNLLQSQAMANFRPNNASSNSSIFEGMFQHAIRNQITSMPNNTTSIRELLSTPTSSSAIRSNSVAPIQQTKNSKNIDEIIQQASSRYNIDEKLIRSVIQVESNFNQFAVSHAGAEGYMQLMPSTARGLGVSDSFNAQQNIFGGTKYLRQMLNRYQGDTTLALAAYNAGPGNVDKYGGIPPFNETQNYVRKVNQLYSV</sequence>
<dbReference type="AlphaFoldDB" id="A0A9J6RGN1"/>
<dbReference type="PANTHER" id="PTHR37423:SF2">
    <property type="entry name" value="MEMBRANE-BOUND LYTIC MUREIN TRANSGLYCOSYLASE C"/>
    <property type="match status" value="1"/>
</dbReference>
<dbReference type="RefSeq" id="WP_268781364.1">
    <property type="nucleotide sequence ID" value="NZ_JAPRAT010000046.1"/>
</dbReference>
<evidence type="ECO:0000313" key="2">
    <source>
        <dbReference type="EMBL" id="MCZ0704589.1"/>
    </source>
</evidence>
<dbReference type="SUPFAM" id="SSF53955">
    <property type="entry name" value="Lysozyme-like"/>
    <property type="match status" value="1"/>
</dbReference>
<dbReference type="InterPro" id="IPR023346">
    <property type="entry name" value="Lysozyme-like_dom_sf"/>
</dbReference>
<dbReference type="Pfam" id="PF01464">
    <property type="entry name" value="SLT"/>
    <property type="match status" value="1"/>
</dbReference>
<dbReference type="Proteomes" id="UP001084197">
    <property type="component" value="Unassembled WGS sequence"/>
</dbReference>
<feature type="domain" description="Transglycosylase SLT" evidence="1">
    <location>
        <begin position="85"/>
        <end position="192"/>
    </location>
</feature>
<dbReference type="CDD" id="cd00254">
    <property type="entry name" value="LT-like"/>
    <property type="match status" value="1"/>
</dbReference>
<proteinExistence type="predicted"/>
<dbReference type="Gene3D" id="1.10.530.10">
    <property type="match status" value="1"/>
</dbReference>
<dbReference type="EMBL" id="JAPRAT010000046">
    <property type="protein sequence ID" value="MCZ0704589.1"/>
    <property type="molecule type" value="Genomic_DNA"/>
</dbReference>